<gene>
    <name evidence="2" type="ORF">CCM_09650</name>
</gene>
<keyword evidence="3" id="KW-1185">Reference proteome</keyword>
<protein>
    <submittedName>
        <fullName evidence="2">Uncharacterized protein</fullName>
    </submittedName>
</protein>
<accession>G3JV13</accession>
<dbReference type="InParanoid" id="G3JV13"/>
<dbReference type="KEGG" id="cmt:CCM_09650"/>
<name>G3JV13_CORMM</name>
<proteinExistence type="predicted"/>
<dbReference type="EMBL" id="JH126408">
    <property type="protein sequence ID" value="EGX87689.1"/>
    <property type="molecule type" value="Genomic_DNA"/>
</dbReference>
<sequence length="150" mass="16796">MSLAKVKQSLAFCANAKGPRPSVSLSACARRQLYFQVPPLRFQSANKPQVIASTNGSNNSHCFTKQLNSTDTLDYNNADLVTGRLDGSRPPRQPSRDKPRPTTRAERSMMGSFLWEKATPTTRSALASAFTLRWLLLRQFSSEVPRRMSY</sequence>
<dbReference type="VEuPathDB" id="FungiDB:CCM_09650"/>
<feature type="region of interest" description="Disordered" evidence="1">
    <location>
        <begin position="81"/>
        <end position="111"/>
    </location>
</feature>
<evidence type="ECO:0000313" key="3">
    <source>
        <dbReference type="Proteomes" id="UP000001610"/>
    </source>
</evidence>
<dbReference type="HOGENOM" id="CLU_1740446_0_0_1"/>
<dbReference type="AlphaFoldDB" id="G3JV13"/>
<dbReference type="Proteomes" id="UP000001610">
    <property type="component" value="Unassembled WGS sequence"/>
</dbReference>
<reference evidence="2 3" key="1">
    <citation type="journal article" date="2011" name="Genome Biol.">
        <title>Genome sequence of the insect pathogenic fungus Cordyceps militaris, a valued traditional Chinese medicine.</title>
        <authorList>
            <person name="Zheng P."/>
            <person name="Xia Y."/>
            <person name="Xiao G."/>
            <person name="Xiong C."/>
            <person name="Hu X."/>
            <person name="Zhang S."/>
            <person name="Zheng H."/>
            <person name="Huang Y."/>
            <person name="Zhou Y."/>
            <person name="Wang S."/>
            <person name="Zhao G.P."/>
            <person name="Liu X."/>
            <person name="St Leger R.J."/>
            <person name="Wang C."/>
        </authorList>
    </citation>
    <scope>NUCLEOTIDE SEQUENCE [LARGE SCALE GENOMIC DNA]</scope>
    <source>
        <strain evidence="2 3">CM01</strain>
    </source>
</reference>
<dbReference type="RefSeq" id="XP_006674846.1">
    <property type="nucleotide sequence ID" value="XM_006674783.1"/>
</dbReference>
<feature type="compositionally biased region" description="Basic and acidic residues" evidence="1">
    <location>
        <begin position="86"/>
        <end position="107"/>
    </location>
</feature>
<evidence type="ECO:0000313" key="2">
    <source>
        <dbReference type="EMBL" id="EGX87689.1"/>
    </source>
</evidence>
<evidence type="ECO:0000256" key="1">
    <source>
        <dbReference type="SAM" id="MobiDB-lite"/>
    </source>
</evidence>
<organism evidence="2 3">
    <name type="scientific">Cordyceps militaris (strain CM01)</name>
    <name type="common">Caterpillar fungus</name>
    <dbReference type="NCBI Taxonomy" id="983644"/>
    <lineage>
        <taxon>Eukaryota</taxon>
        <taxon>Fungi</taxon>
        <taxon>Dikarya</taxon>
        <taxon>Ascomycota</taxon>
        <taxon>Pezizomycotina</taxon>
        <taxon>Sordariomycetes</taxon>
        <taxon>Hypocreomycetidae</taxon>
        <taxon>Hypocreales</taxon>
        <taxon>Cordycipitaceae</taxon>
        <taxon>Cordyceps</taxon>
    </lineage>
</organism>
<dbReference type="GeneID" id="18171652"/>